<sequence length="87" mass="9499">MLRAVECGFGMGRTIHQAAPGSGKVRHGVVCNIPGRNAGSRRLAVRVPKPRAAARLAGRPVGRARAFERVARRYGLFVRPFQPTHRS</sequence>
<organism evidence="1 2">
    <name type="scientific">Algimonas porphyrae</name>
    <dbReference type="NCBI Taxonomy" id="1128113"/>
    <lineage>
        <taxon>Bacteria</taxon>
        <taxon>Pseudomonadati</taxon>
        <taxon>Pseudomonadota</taxon>
        <taxon>Alphaproteobacteria</taxon>
        <taxon>Maricaulales</taxon>
        <taxon>Robiginitomaculaceae</taxon>
        <taxon>Algimonas</taxon>
    </lineage>
</organism>
<evidence type="ECO:0000313" key="2">
    <source>
        <dbReference type="Proteomes" id="UP001161390"/>
    </source>
</evidence>
<protein>
    <submittedName>
        <fullName evidence="1">Uncharacterized protein</fullName>
    </submittedName>
</protein>
<evidence type="ECO:0000313" key="1">
    <source>
        <dbReference type="EMBL" id="GLQ19857.1"/>
    </source>
</evidence>
<name>A0ABQ5UYD0_9PROT</name>
<reference evidence="1" key="1">
    <citation type="journal article" date="2014" name="Int. J. Syst. Evol. Microbiol.">
        <title>Complete genome of a new Firmicutes species belonging to the dominant human colonic microbiota ('Ruminococcus bicirculans') reveals two chromosomes and a selective capacity to utilize plant glucans.</title>
        <authorList>
            <consortium name="NISC Comparative Sequencing Program"/>
            <person name="Wegmann U."/>
            <person name="Louis P."/>
            <person name="Goesmann A."/>
            <person name="Henrissat B."/>
            <person name="Duncan S.H."/>
            <person name="Flint H.J."/>
        </authorList>
    </citation>
    <scope>NUCLEOTIDE SEQUENCE</scope>
    <source>
        <strain evidence="1">NBRC 108216</strain>
    </source>
</reference>
<keyword evidence="2" id="KW-1185">Reference proteome</keyword>
<reference evidence="1" key="2">
    <citation type="submission" date="2023-01" db="EMBL/GenBank/DDBJ databases">
        <title>Draft genome sequence of Algimonas porphyrae strain NBRC 108216.</title>
        <authorList>
            <person name="Sun Q."/>
            <person name="Mori K."/>
        </authorList>
    </citation>
    <scope>NUCLEOTIDE SEQUENCE</scope>
    <source>
        <strain evidence="1">NBRC 108216</strain>
    </source>
</reference>
<dbReference type="EMBL" id="BSNJ01000002">
    <property type="protein sequence ID" value="GLQ19857.1"/>
    <property type="molecule type" value="Genomic_DNA"/>
</dbReference>
<gene>
    <name evidence="1" type="ORF">GCM10007854_08120</name>
</gene>
<dbReference type="Proteomes" id="UP001161390">
    <property type="component" value="Unassembled WGS sequence"/>
</dbReference>
<proteinExistence type="predicted"/>
<comment type="caution">
    <text evidence="1">The sequence shown here is derived from an EMBL/GenBank/DDBJ whole genome shotgun (WGS) entry which is preliminary data.</text>
</comment>
<accession>A0ABQ5UYD0</accession>